<organism evidence="1 2">
    <name type="scientific">Amanita muscaria (strain Koide BX008)</name>
    <dbReference type="NCBI Taxonomy" id="946122"/>
    <lineage>
        <taxon>Eukaryota</taxon>
        <taxon>Fungi</taxon>
        <taxon>Dikarya</taxon>
        <taxon>Basidiomycota</taxon>
        <taxon>Agaricomycotina</taxon>
        <taxon>Agaricomycetes</taxon>
        <taxon>Agaricomycetidae</taxon>
        <taxon>Agaricales</taxon>
        <taxon>Pluteineae</taxon>
        <taxon>Amanitaceae</taxon>
        <taxon>Amanita</taxon>
    </lineage>
</organism>
<dbReference type="HOGENOM" id="CLU_2132899_0_0_1"/>
<evidence type="ECO:0000313" key="1">
    <source>
        <dbReference type="EMBL" id="KIL58160.1"/>
    </source>
</evidence>
<name>A0A0C2S5Y3_AMAMK</name>
<sequence length="113" mass="12552">MLSPSQNTRVLTQCTSVDLTSVVLRLTESKTRLHESFEKASETGCGRLILKLPSPWCRILTWQPQEAAVRRPGADYLACQVSRRSLIEVRHGLLHLSGLSRNAGRPVIANMNA</sequence>
<accession>A0A0C2S5Y3</accession>
<reference evidence="1 2" key="1">
    <citation type="submission" date="2014-04" db="EMBL/GenBank/DDBJ databases">
        <title>Evolutionary Origins and Diversification of the Mycorrhizal Mutualists.</title>
        <authorList>
            <consortium name="DOE Joint Genome Institute"/>
            <consortium name="Mycorrhizal Genomics Consortium"/>
            <person name="Kohler A."/>
            <person name="Kuo A."/>
            <person name="Nagy L.G."/>
            <person name="Floudas D."/>
            <person name="Copeland A."/>
            <person name="Barry K.W."/>
            <person name="Cichocki N."/>
            <person name="Veneault-Fourrey C."/>
            <person name="LaButti K."/>
            <person name="Lindquist E.A."/>
            <person name="Lipzen A."/>
            <person name="Lundell T."/>
            <person name="Morin E."/>
            <person name="Murat C."/>
            <person name="Riley R."/>
            <person name="Ohm R."/>
            <person name="Sun H."/>
            <person name="Tunlid A."/>
            <person name="Henrissat B."/>
            <person name="Grigoriev I.V."/>
            <person name="Hibbett D.S."/>
            <person name="Martin F."/>
        </authorList>
    </citation>
    <scope>NUCLEOTIDE SEQUENCE [LARGE SCALE GENOMIC DNA]</scope>
    <source>
        <strain evidence="1 2">Koide BX008</strain>
    </source>
</reference>
<dbReference type="AlphaFoldDB" id="A0A0C2S5Y3"/>
<keyword evidence="2" id="KW-1185">Reference proteome</keyword>
<evidence type="ECO:0000313" key="2">
    <source>
        <dbReference type="Proteomes" id="UP000054549"/>
    </source>
</evidence>
<dbReference type="EMBL" id="KN818345">
    <property type="protein sequence ID" value="KIL58160.1"/>
    <property type="molecule type" value="Genomic_DNA"/>
</dbReference>
<dbReference type="Proteomes" id="UP000054549">
    <property type="component" value="Unassembled WGS sequence"/>
</dbReference>
<dbReference type="InParanoid" id="A0A0C2S5Y3"/>
<proteinExistence type="predicted"/>
<gene>
    <name evidence="1" type="ORF">M378DRAFT_337980</name>
</gene>
<protein>
    <submittedName>
        <fullName evidence="1">Uncharacterized protein</fullName>
    </submittedName>
</protein>